<dbReference type="PANTHER" id="PTHR43761">
    <property type="entry name" value="D-ISOMER SPECIFIC 2-HYDROXYACID DEHYDROGENASE FAMILY PROTEIN (AFU_ORTHOLOGUE AFUA_1G13630)"/>
    <property type="match status" value="1"/>
</dbReference>
<feature type="domain" description="D-isomer specific 2-hydroxyacid dehydrogenase NAD-binding" evidence="6">
    <location>
        <begin position="130"/>
        <end position="245"/>
    </location>
</feature>
<evidence type="ECO:0000259" key="5">
    <source>
        <dbReference type="Pfam" id="PF00389"/>
    </source>
</evidence>
<dbReference type="InterPro" id="IPR036291">
    <property type="entry name" value="NAD(P)-bd_dom_sf"/>
</dbReference>
<dbReference type="Proteomes" id="UP001262582">
    <property type="component" value="Unassembled WGS sequence"/>
</dbReference>
<evidence type="ECO:0000256" key="4">
    <source>
        <dbReference type="RuleBase" id="RU003719"/>
    </source>
</evidence>
<organism evidence="7 8">
    <name type="scientific">Autumnicola musiva</name>
    <dbReference type="NCBI Taxonomy" id="3075589"/>
    <lineage>
        <taxon>Bacteria</taxon>
        <taxon>Pseudomonadati</taxon>
        <taxon>Bacteroidota</taxon>
        <taxon>Flavobacteriia</taxon>
        <taxon>Flavobacteriales</taxon>
        <taxon>Flavobacteriaceae</taxon>
        <taxon>Autumnicola</taxon>
    </lineage>
</organism>
<gene>
    <name evidence="7" type="ORF">RM539_08535</name>
</gene>
<dbReference type="InterPro" id="IPR006140">
    <property type="entry name" value="D-isomer_DH_NAD-bd"/>
</dbReference>
<dbReference type="Gene3D" id="3.40.50.720">
    <property type="entry name" value="NAD(P)-binding Rossmann-like Domain"/>
    <property type="match status" value="2"/>
</dbReference>
<sequence>MRQFNKIVSVDHTKLQDWALQELEKYSKTEVEVYKDYPSSQDEIIGRIGNAEAVLVSWRTHLDREIISNCPNLKYIGMCCSLYDDESANVAVNFARDKGIEVTGIRDYGDPGVIEFIVSDLVRLLHGFGENQWREMPMELTNRKIGIIGLGVTGRLLAKCLLPFGADLYYFSRSRKKEWEAKNVKYLPLNELLETSEIVSIHLPKNIEILGKEEFAALGSGKILINTSLGLPFNEAAFQDWIKDTSNFAIFDGDGKNALDGRVLKHTNIISAEKSAGWSAETETRLSEKVIENLKNYLSRN</sequence>
<protein>
    <submittedName>
        <fullName evidence="7">NAD(P)-dependent oxidoreductase</fullName>
    </submittedName>
</protein>
<accession>A0ABU3D5J7</accession>
<dbReference type="EMBL" id="JAVRHK010000005">
    <property type="protein sequence ID" value="MDT0676625.1"/>
    <property type="molecule type" value="Genomic_DNA"/>
</dbReference>
<evidence type="ECO:0000259" key="6">
    <source>
        <dbReference type="Pfam" id="PF02826"/>
    </source>
</evidence>
<dbReference type="PANTHER" id="PTHR43761:SF1">
    <property type="entry name" value="D-ISOMER SPECIFIC 2-HYDROXYACID DEHYDROGENASE CATALYTIC DOMAIN-CONTAINING PROTEIN-RELATED"/>
    <property type="match status" value="1"/>
</dbReference>
<comment type="caution">
    <text evidence="7">The sequence shown here is derived from an EMBL/GenBank/DDBJ whole genome shotgun (WGS) entry which is preliminary data.</text>
</comment>
<name>A0ABU3D5J7_9FLAO</name>
<keyword evidence="3" id="KW-0520">NAD</keyword>
<evidence type="ECO:0000313" key="7">
    <source>
        <dbReference type="EMBL" id="MDT0676625.1"/>
    </source>
</evidence>
<evidence type="ECO:0000256" key="3">
    <source>
        <dbReference type="ARBA" id="ARBA00023027"/>
    </source>
</evidence>
<dbReference type="Pfam" id="PF00389">
    <property type="entry name" value="2-Hacid_dh"/>
    <property type="match status" value="1"/>
</dbReference>
<dbReference type="InterPro" id="IPR006139">
    <property type="entry name" value="D-isomer_2_OHA_DH_cat_dom"/>
</dbReference>
<proteinExistence type="inferred from homology"/>
<reference evidence="7 8" key="1">
    <citation type="submission" date="2023-09" db="EMBL/GenBank/DDBJ databases">
        <authorList>
            <person name="Rey-Velasco X."/>
        </authorList>
    </citation>
    <scope>NUCLEOTIDE SEQUENCE [LARGE SCALE GENOMIC DNA]</scope>
    <source>
        <strain evidence="7 8">F117</strain>
    </source>
</reference>
<evidence type="ECO:0000256" key="2">
    <source>
        <dbReference type="ARBA" id="ARBA00023002"/>
    </source>
</evidence>
<dbReference type="SUPFAM" id="SSF51735">
    <property type="entry name" value="NAD(P)-binding Rossmann-fold domains"/>
    <property type="match status" value="1"/>
</dbReference>
<feature type="domain" description="D-isomer specific 2-hydroxyacid dehydrogenase catalytic" evidence="5">
    <location>
        <begin position="17"/>
        <end position="299"/>
    </location>
</feature>
<keyword evidence="2 4" id="KW-0560">Oxidoreductase</keyword>
<dbReference type="RefSeq" id="WP_311502970.1">
    <property type="nucleotide sequence ID" value="NZ_JAVRHK010000005.1"/>
</dbReference>
<keyword evidence="8" id="KW-1185">Reference proteome</keyword>
<comment type="similarity">
    <text evidence="1 4">Belongs to the D-isomer specific 2-hydroxyacid dehydrogenase family.</text>
</comment>
<evidence type="ECO:0000256" key="1">
    <source>
        <dbReference type="ARBA" id="ARBA00005854"/>
    </source>
</evidence>
<dbReference type="InterPro" id="IPR050418">
    <property type="entry name" value="D-iso_2-hydroxyacid_DH_PdxB"/>
</dbReference>
<dbReference type="Pfam" id="PF02826">
    <property type="entry name" value="2-Hacid_dh_C"/>
    <property type="match status" value="1"/>
</dbReference>
<dbReference type="SUPFAM" id="SSF52283">
    <property type="entry name" value="Formate/glycerate dehydrogenase catalytic domain-like"/>
    <property type="match status" value="1"/>
</dbReference>
<evidence type="ECO:0000313" key="8">
    <source>
        <dbReference type="Proteomes" id="UP001262582"/>
    </source>
</evidence>